<feature type="region of interest" description="Disordered" evidence="1">
    <location>
        <begin position="83"/>
        <end position="113"/>
    </location>
</feature>
<reference evidence="2 3" key="1">
    <citation type="journal article" date="2014" name="Nature">
        <title>An environmental bacterial taxon with a large and distinct metabolic repertoire.</title>
        <authorList>
            <person name="Wilson M.C."/>
            <person name="Mori T."/>
            <person name="Ruckert C."/>
            <person name="Uria A.R."/>
            <person name="Helf M.J."/>
            <person name="Takada K."/>
            <person name="Gernert C."/>
            <person name="Steffens U.A."/>
            <person name="Heycke N."/>
            <person name="Schmitt S."/>
            <person name="Rinke C."/>
            <person name="Helfrich E.J."/>
            <person name="Brachmann A.O."/>
            <person name="Gurgui C."/>
            <person name="Wakimoto T."/>
            <person name="Kracht M."/>
            <person name="Crusemann M."/>
            <person name="Hentschel U."/>
            <person name="Abe I."/>
            <person name="Matsunaga S."/>
            <person name="Kalinowski J."/>
            <person name="Takeyama H."/>
            <person name="Piel J."/>
        </authorList>
    </citation>
    <scope>NUCLEOTIDE SEQUENCE [LARGE SCALE GENOMIC DNA]</scope>
    <source>
        <strain evidence="3">TSY1</strain>
    </source>
</reference>
<dbReference type="EMBL" id="AZHW01000767">
    <property type="protein sequence ID" value="ETW96597.1"/>
    <property type="molecule type" value="Genomic_DNA"/>
</dbReference>
<accession>W4LF17</accession>
<evidence type="ECO:0000256" key="1">
    <source>
        <dbReference type="SAM" id="MobiDB-lite"/>
    </source>
</evidence>
<name>W4LF17_ENTF1</name>
<comment type="caution">
    <text evidence="2">The sequence shown here is derived from an EMBL/GenBank/DDBJ whole genome shotgun (WGS) entry which is preliminary data.</text>
</comment>
<proteinExistence type="predicted"/>
<feature type="compositionally biased region" description="Basic and acidic residues" evidence="1">
    <location>
        <begin position="24"/>
        <end position="37"/>
    </location>
</feature>
<dbReference type="AlphaFoldDB" id="W4LF17"/>
<dbReference type="Proteomes" id="UP000019141">
    <property type="component" value="Unassembled WGS sequence"/>
</dbReference>
<evidence type="ECO:0000313" key="3">
    <source>
        <dbReference type="Proteomes" id="UP000019141"/>
    </source>
</evidence>
<organism evidence="2 3">
    <name type="scientific">Entotheonella factor</name>
    <dbReference type="NCBI Taxonomy" id="1429438"/>
    <lineage>
        <taxon>Bacteria</taxon>
        <taxon>Pseudomonadati</taxon>
        <taxon>Nitrospinota/Tectimicrobiota group</taxon>
        <taxon>Candidatus Tectimicrobiota</taxon>
        <taxon>Candidatus Entotheonellia</taxon>
        <taxon>Candidatus Entotheonellales</taxon>
        <taxon>Candidatus Entotheonellaceae</taxon>
        <taxon>Candidatus Entotheonella</taxon>
    </lineage>
</organism>
<protein>
    <submittedName>
        <fullName evidence="2">Uncharacterized protein</fullName>
    </submittedName>
</protein>
<feature type="region of interest" description="Disordered" evidence="1">
    <location>
        <begin position="16"/>
        <end position="37"/>
    </location>
</feature>
<dbReference type="HOGENOM" id="CLU_2128913_0_0_7"/>
<gene>
    <name evidence="2" type="ORF">ETSY1_25995</name>
</gene>
<keyword evidence="3" id="KW-1185">Reference proteome</keyword>
<evidence type="ECO:0000313" key="2">
    <source>
        <dbReference type="EMBL" id="ETW96597.1"/>
    </source>
</evidence>
<sequence>MAESEVQRIDRLMEELKQKRRAASKREREQKRREEQRRRLLIDSIITEHADATLMVRINQLLKDYLPIAEFHLWPDLFPAGHSNGPEVNAEAANDNTAPDEPKRMGFQSSCQM</sequence>